<evidence type="ECO:0000313" key="5">
    <source>
        <dbReference type="EMBL" id="TFI57627.1"/>
    </source>
</evidence>
<dbReference type="SUPFAM" id="SSF49785">
    <property type="entry name" value="Galactose-binding domain-like"/>
    <property type="match status" value="1"/>
</dbReference>
<feature type="region of interest" description="Disordered" evidence="3">
    <location>
        <begin position="366"/>
        <end position="400"/>
    </location>
</feature>
<dbReference type="InterPro" id="IPR037459">
    <property type="entry name" value="RhgT-like"/>
</dbReference>
<dbReference type="GO" id="GO:0016788">
    <property type="term" value="F:hydrolase activity, acting on ester bonds"/>
    <property type="evidence" value="ECO:0007669"/>
    <property type="project" value="UniProtKB-ARBA"/>
</dbReference>
<keyword evidence="6" id="KW-1185">Reference proteome</keyword>
<dbReference type="PANTHER" id="PTHR43695">
    <property type="entry name" value="PUTATIVE (AFU_ORTHOLOGUE AFUA_2G17250)-RELATED"/>
    <property type="match status" value="1"/>
</dbReference>
<sequence length="400" mass="42914">MAALSAAPDAPAPLRFAIAGKAEGFVPAPAGTAYDEARGYGWEDAHRFSVKLPEGNYRVTLRFGGGRAPSATTVKAEARRLMLENLRTPARRSATRSFVVNVRTALLEAPPENAPGGTAVQLKPREKGSATWDDRLTLEFLGAAPQVTAVEIAPVDVPTIYLAGDSTVTDQNAEPAASWGQMLTRFVGPTAAVANHAESGETMKSFIAELRLAKMLSRMKHGDWLLIQFGHNDQKKQWPQTYADPVNTFPAYLRTFVAEARQRGATPILVTSPERRNFDAAGTIVPSHGAYPDAVRALARSEGVGLIDLHAASIALYQALGPARAPLAFNDGGKDKTHHNNYGAYQLAHIVASELARIDRPPAAHLLPEARSFDPSQPPPPERFALPASGARSTIRPDGN</sequence>
<dbReference type="SUPFAM" id="SSF52266">
    <property type="entry name" value="SGNH hydrolase"/>
    <property type="match status" value="1"/>
</dbReference>
<protein>
    <submittedName>
        <fullName evidence="5">Rhamnogalacturonan acetylesterase</fullName>
    </submittedName>
</protein>
<evidence type="ECO:0000256" key="3">
    <source>
        <dbReference type="SAM" id="MobiDB-lite"/>
    </source>
</evidence>
<dbReference type="Gene3D" id="3.40.50.1110">
    <property type="entry name" value="SGNH hydrolase"/>
    <property type="match status" value="1"/>
</dbReference>
<dbReference type="AlphaFoldDB" id="A0A4Y8ZQ79"/>
<reference evidence="5 6" key="1">
    <citation type="submission" date="2019-03" db="EMBL/GenBank/DDBJ databases">
        <title>Genome sequence of Sphingomonas sp. 17J27-24.</title>
        <authorList>
            <person name="Kim M."/>
            <person name="Maeng S."/>
            <person name="Sathiyaraj S."/>
        </authorList>
    </citation>
    <scope>NUCLEOTIDE SEQUENCE [LARGE SCALE GENOMIC DNA]</scope>
    <source>
        <strain evidence="5 6">17J27-24</strain>
    </source>
</reference>
<evidence type="ECO:0000256" key="2">
    <source>
        <dbReference type="ARBA" id="ARBA00022801"/>
    </source>
</evidence>
<proteinExistence type="inferred from homology"/>
<dbReference type="Proteomes" id="UP000298213">
    <property type="component" value="Unassembled WGS sequence"/>
</dbReference>
<evidence type="ECO:0000313" key="6">
    <source>
        <dbReference type="Proteomes" id="UP000298213"/>
    </source>
</evidence>
<dbReference type="PANTHER" id="PTHR43695:SF1">
    <property type="entry name" value="RHAMNOGALACTURONAN ACETYLESTERASE"/>
    <property type="match status" value="1"/>
</dbReference>
<comment type="caution">
    <text evidence="5">The sequence shown here is derived from an EMBL/GenBank/DDBJ whole genome shotgun (WGS) entry which is preliminary data.</text>
</comment>
<evidence type="ECO:0000256" key="1">
    <source>
        <dbReference type="ARBA" id="ARBA00008668"/>
    </source>
</evidence>
<dbReference type="Gene3D" id="2.60.120.430">
    <property type="entry name" value="Galactose-binding lectin"/>
    <property type="match status" value="1"/>
</dbReference>
<dbReference type="InterPro" id="IPR036514">
    <property type="entry name" value="SGNH_hydro_sf"/>
</dbReference>
<evidence type="ECO:0000259" key="4">
    <source>
        <dbReference type="Pfam" id="PF13472"/>
    </source>
</evidence>
<keyword evidence="2" id="KW-0378">Hydrolase</keyword>
<comment type="similarity">
    <text evidence="1">Belongs to the 'GDSL' lipolytic enzyme family.</text>
</comment>
<dbReference type="OrthoDB" id="191551at2"/>
<dbReference type="EMBL" id="SPDV01000028">
    <property type="protein sequence ID" value="TFI57627.1"/>
    <property type="molecule type" value="Genomic_DNA"/>
</dbReference>
<dbReference type="InterPro" id="IPR008979">
    <property type="entry name" value="Galactose-bd-like_sf"/>
</dbReference>
<name>A0A4Y8ZQ79_9SPHN</name>
<accession>A0A4Y8ZQ79</accession>
<dbReference type="InterPro" id="IPR013830">
    <property type="entry name" value="SGNH_hydro"/>
</dbReference>
<dbReference type="Pfam" id="PF13472">
    <property type="entry name" value="Lipase_GDSL_2"/>
    <property type="match status" value="1"/>
</dbReference>
<feature type="domain" description="SGNH hydrolase-type esterase" evidence="4">
    <location>
        <begin position="164"/>
        <end position="324"/>
    </location>
</feature>
<gene>
    <name evidence="5" type="ORF">E2493_13970</name>
</gene>
<dbReference type="CDD" id="cd01821">
    <property type="entry name" value="Rhamnogalacturan_acetylesterase_like"/>
    <property type="match status" value="1"/>
</dbReference>
<organism evidence="5 6">
    <name type="scientific">Sphingomonas parva</name>
    <dbReference type="NCBI Taxonomy" id="2555898"/>
    <lineage>
        <taxon>Bacteria</taxon>
        <taxon>Pseudomonadati</taxon>
        <taxon>Pseudomonadota</taxon>
        <taxon>Alphaproteobacteria</taxon>
        <taxon>Sphingomonadales</taxon>
        <taxon>Sphingomonadaceae</taxon>
        <taxon>Sphingomonas</taxon>
    </lineage>
</organism>